<name>A0ACA9S152_9GLOM</name>
<gene>
    <name evidence="1" type="ORF">RPERSI_LOCUS25630</name>
</gene>
<evidence type="ECO:0000313" key="2">
    <source>
        <dbReference type="Proteomes" id="UP000789920"/>
    </source>
</evidence>
<evidence type="ECO:0000313" key="1">
    <source>
        <dbReference type="EMBL" id="CAG8821612.1"/>
    </source>
</evidence>
<accession>A0ACA9S152</accession>
<comment type="caution">
    <text evidence="1">The sequence shown here is derived from an EMBL/GenBank/DDBJ whole genome shotgun (WGS) entry which is preliminary data.</text>
</comment>
<keyword evidence="2" id="KW-1185">Reference proteome</keyword>
<sequence length="105" mass="12240">SYPKKKILKKPQSKPIIISDSEGEGISNKKPKIKSESSNLHELEIEERKIILKECTIAIREKELDIRKKEAEVEALELENKKMRNELEHVISKRTITNSIYYAYS</sequence>
<dbReference type="Proteomes" id="UP000789920">
    <property type="component" value="Unassembled WGS sequence"/>
</dbReference>
<proteinExistence type="predicted"/>
<protein>
    <submittedName>
        <fullName evidence="1">33973_t:CDS:1</fullName>
    </submittedName>
</protein>
<feature type="non-terminal residue" evidence="1">
    <location>
        <position position="1"/>
    </location>
</feature>
<dbReference type="EMBL" id="CAJVQC010085103">
    <property type="protein sequence ID" value="CAG8821612.1"/>
    <property type="molecule type" value="Genomic_DNA"/>
</dbReference>
<reference evidence="1" key="1">
    <citation type="submission" date="2021-06" db="EMBL/GenBank/DDBJ databases">
        <authorList>
            <person name="Kallberg Y."/>
            <person name="Tangrot J."/>
            <person name="Rosling A."/>
        </authorList>
    </citation>
    <scope>NUCLEOTIDE SEQUENCE</scope>
    <source>
        <strain evidence="1">MA461A</strain>
    </source>
</reference>
<organism evidence="1 2">
    <name type="scientific">Racocetra persica</name>
    <dbReference type="NCBI Taxonomy" id="160502"/>
    <lineage>
        <taxon>Eukaryota</taxon>
        <taxon>Fungi</taxon>
        <taxon>Fungi incertae sedis</taxon>
        <taxon>Mucoromycota</taxon>
        <taxon>Glomeromycotina</taxon>
        <taxon>Glomeromycetes</taxon>
        <taxon>Diversisporales</taxon>
        <taxon>Gigasporaceae</taxon>
        <taxon>Racocetra</taxon>
    </lineage>
</organism>
<feature type="non-terminal residue" evidence="1">
    <location>
        <position position="105"/>
    </location>
</feature>